<feature type="signal peptide" evidence="2">
    <location>
        <begin position="1"/>
        <end position="24"/>
    </location>
</feature>
<dbReference type="RefSeq" id="XP_004335451.1">
    <property type="nucleotide sequence ID" value="XM_004335403.1"/>
</dbReference>
<dbReference type="STRING" id="1257118.L8GL39"/>
<keyword evidence="5" id="KW-1185">Reference proteome</keyword>
<dbReference type="Pfam" id="PF00085">
    <property type="entry name" value="Thioredoxin"/>
    <property type="match status" value="1"/>
</dbReference>
<dbReference type="GeneID" id="14914090"/>
<dbReference type="GO" id="GO:0005788">
    <property type="term" value="C:endoplasmic reticulum lumen"/>
    <property type="evidence" value="ECO:0007669"/>
    <property type="project" value="TreeGrafter"/>
</dbReference>
<dbReference type="PANTHER" id="PTHR45815:SF3">
    <property type="entry name" value="PROTEIN DISULFIDE-ISOMERASE A6"/>
    <property type="match status" value="1"/>
</dbReference>
<keyword evidence="1" id="KW-0812">Transmembrane</keyword>
<proteinExistence type="predicted"/>
<dbReference type="PANTHER" id="PTHR45815">
    <property type="entry name" value="PROTEIN DISULFIDE-ISOMERASE A6"/>
    <property type="match status" value="1"/>
</dbReference>
<evidence type="ECO:0000256" key="2">
    <source>
        <dbReference type="SAM" id="SignalP"/>
    </source>
</evidence>
<evidence type="ECO:0000259" key="3">
    <source>
        <dbReference type="PROSITE" id="PS51352"/>
    </source>
</evidence>
<reference evidence="4 5" key="1">
    <citation type="journal article" date="2013" name="Genome Biol.">
        <title>Genome of Acanthamoeba castellanii highlights extensive lateral gene transfer and early evolution of tyrosine kinase signaling.</title>
        <authorList>
            <person name="Clarke M."/>
            <person name="Lohan A.J."/>
            <person name="Liu B."/>
            <person name="Lagkouvardos I."/>
            <person name="Roy S."/>
            <person name="Zafar N."/>
            <person name="Bertelli C."/>
            <person name="Schilde C."/>
            <person name="Kianianmomeni A."/>
            <person name="Burglin T.R."/>
            <person name="Frech C."/>
            <person name="Turcotte B."/>
            <person name="Kopec K.O."/>
            <person name="Synnott J.M."/>
            <person name="Choo C."/>
            <person name="Paponov I."/>
            <person name="Finkler A."/>
            <person name="Soon Heng Tan C."/>
            <person name="Hutchins A.P."/>
            <person name="Weinmeier T."/>
            <person name="Rattei T."/>
            <person name="Chu J.S."/>
            <person name="Gimenez G."/>
            <person name="Irimia M."/>
            <person name="Rigden D.J."/>
            <person name="Fitzpatrick D.A."/>
            <person name="Lorenzo-Morales J."/>
            <person name="Bateman A."/>
            <person name="Chiu C.H."/>
            <person name="Tang P."/>
            <person name="Hegemann P."/>
            <person name="Fromm H."/>
            <person name="Raoult D."/>
            <person name="Greub G."/>
            <person name="Miranda-Saavedra D."/>
            <person name="Chen N."/>
            <person name="Nash P."/>
            <person name="Ginger M.L."/>
            <person name="Horn M."/>
            <person name="Schaap P."/>
            <person name="Caler L."/>
            <person name="Loftus B."/>
        </authorList>
    </citation>
    <scope>NUCLEOTIDE SEQUENCE [LARGE SCALE GENOMIC DNA]</scope>
    <source>
        <strain evidence="4 5">Neff</strain>
    </source>
</reference>
<dbReference type="InterPro" id="IPR013766">
    <property type="entry name" value="Thioredoxin_domain"/>
</dbReference>
<dbReference type="EMBL" id="KB008093">
    <property type="protein sequence ID" value="ELR13438.1"/>
    <property type="molecule type" value="Genomic_DNA"/>
</dbReference>
<sequence>MRQTWLVVVLVVVGLLAVWCTTSAAAGASSDVIELNDDNFEHLTQATSGSTTGNWLVEFYAPWCGHCKSLAPTWEALATELKGTVPVAKVDATLNPLVKKRFGIKGFPTIIFFKQGKQYVYTGGRSLEQLKAFALSGHESVASAPIPAPVSAMDQIIEMLNEDVQHLANTKKLAVGAIFVVGGVVGLFVGFVLGRLTSSSSASKTSTKRE</sequence>
<feature type="transmembrane region" description="Helical" evidence="1">
    <location>
        <begin position="173"/>
        <end position="194"/>
    </location>
</feature>
<accession>L8GL39</accession>
<dbReference type="InterPro" id="IPR036249">
    <property type="entry name" value="Thioredoxin-like_sf"/>
</dbReference>
<organism evidence="4 5">
    <name type="scientific">Acanthamoeba castellanii (strain ATCC 30010 / Neff)</name>
    <dbReference type="NCBI Taxonomy" id="1257118"/>
    <lineage>
        <taxon>Eukaryota</taxon>
        <taxon>Amoebozoa</taxon>
        <taxon>Discosea</taxon>
        <taxon>Longamoebia</taxon>
        <taxon>Centramoebida</taxon>
        <taxon>Acanthamoebidae</taxon>
        <taxon>Acanthamoeba</taxon>
    </lineage>
</organism>
<dbReference type="OMA" id="KAISKTW"/>
<dbReference type="KEGG" id="acan:ACA1_244880"/>
<dbReference type="GO" id="GO:0015035">
    <property type="term" value="F:protein-disulfide reductase activity"/>
    <property type="evidence" value="ECO:0007669"/>
    <property type="project" value="TreeGrafter"/>
</dbReference>
<dbReference type="OrthoDB" id="10264505at2759"/>
<dbReference type="AlphaFoldDB" id="L8GL39"/>
<dbReference type="InterPro" id="IPR017937">
    <property type="entry name" value="Thioredoxin_CS"/>
</dbReference>
<feature type="chain" id="PRO_5003989617" evidence="2">
    <location>
        <begin position="25"/>
        <end position="210"/>
    </location>
</feature>
<dbReference type="PROSITE" id="PS51352">
    <property type="entry name" value="THIOREDOXIN_2"/>
    <property type="match status" value="1"/>
</dbReference>
<evidence type="ECO:0000313" key="5">
    <source>
        <dbReference type="Proteomes" id="UP000011083"/>
    </source>
</evidence>
<evidence type="ECO:0000256" key="1">
    <source>
        <dbReference type="SAM" id="Phobius"/>
    </source>
</evidence>
<dbReference type="SUPFAM" id="SSF52833">
    <property type="entry name" value="Thioredoxin-like"/>
    <property type="match status" value="1"/>
</dbReference>
<feature type="domain" description="Thioredoxin" evidence="3">
    <location>
        <begin position="24"/>
        <end position="140"/>
    </location>
</feature>
<dbReference type="GO" id="GO:0034976">
    <property type="term" value="P:response to endoplasmic reticulum stress"/>
    <property type="evidence" value="ECO:0007669"/>
    <property type="project" value="TreeGrafter"/>
</dbReference>
<keyword evidence="1" id="KW-1133">Transmembrane helix</keyword>
<gene>
    <name evidence="4" type="ORF">ACA1_244880</name>
</gene>
<dbReference type="Gene3D" id="3.40.30.10">
    <property type="entry name" value="Glutaredoxin"/>
    <property type="match status" value="1"/>
</dbReference>
<dbReference type="VEuPathDB" id="AmoebaDB:ACA1_244880"/>
<dbReference type="Proteomes" id="UP000011083">
    <property type="component" value="Unassembled WGS sequence"/>
</dbReference>
<dbReference type="PROSITE" id="PS00194">
    <property type="entry name" value="THIOREDOXIN_1"/>
    <property type="match status" value="1"/>
</dbReference>
<evidence type="ECO:0000313" key="4">
    <source>
        <dbReference type="EMBL" id="ELR13438.1"/>
    </source>
</evidence>
<keyword evidence="2" id="KW-0732">Signal</keyword>
<keyword evidence="1" id="KW-0472">Membrane</keyword>
<dbReference type="PRINTS" id="PR00421">
    <property type="entry name" value="THIOREDOXIN"/>
</dbReference>
<name>L8GL39_ACACF</name>
<protein>
    <submittedName>
        <fullName evidence="4">Thioredoxin domain containing protein</fullName>
    </submittedName>
</protein>